<feature type="region of interest" description="Disordered" evidence="2">
    <location>
        <begin position="83"/>
        <end position="102"/>
    </location>
</feature>
<proteinExistence type="predicted"/>
<accession>A0A8X7PC22</accession>
<dbReference type="OrthoDB" id="270417at2759"/>
<evidence type="ECO:0000313" key="3">
    <source>
        <dbReference type="EMBL" id="KAG2248182.1"/>
    </source>
</evidence>
<sequence length="231" mass="25584">MSRALQKHLFELALFPTSGNMPGASGAVALANFKKAKDVMSSKNRAFIRIVSEDDVQILGTLPTDTKRKTVVKIEHTSSSTFKKPKTSEIAKRSPQQSLDNTFSPADYSKVLANLNTKVFPLDKMSLGEAESSNALLHLQVDLLRVMSYLHHVGEKTAIEGSAANQKLIEDLTRQCQQEKDKALALEKEVKRLKGNVEQDGMLARADISALQREKDQLHEEVVQLKSLMSP</sequence>
<evidence type="ECO:0000313" key="4">
    <source>
        <dbReference type="Proteomes" id="UP000886595"/>
    </source>
</evidence>
<keyword evidence="4" id="KW-1185">Reference proteome</keyword>
<name>A0A8X7PC22_BRACI</name>
<reference evidence="3 4" key="1">
    <citation type="submission" date="2020-02" db="EMBL/GenBank/DDBJ databases">
        <authorList>
            <person name="Ma Q."/>
            <person name="Huang Y."/>
            <person name="Song X."/>
            <person name="Pei D."/>
        </authorList>
    </citation>
    <scope>NUCLEOTIDE SEQUENCE [LARGE SCALE GENOMIC DNA]</scope>
    <source>
        <strain evidence="3">Sxm20200214</strain>
        <tissue evidence="3">Leaf</tissue>
    </source>
</reference>
<dbReference type="AlphaFoldDB" id="A0A8X7PC22"/>
<evidence type="ECO:0000256" key="2">
    <source>
        <dbReference type="SAM" id="MobiDB-lite"/>
    </source>
</evidence>
<gene>
    <name evidence="3" type="ORF">Bca52824_087810</name>
</gene>
<protein>
    <submittedName>
        <fullName evidence="3">Uncharacterized protein</fullName>
    </submittedName>
</protein>
<evidence type="ECO:0000256" key="1">
    <source>
        <dbReference type="SAM" id="Coils"/>
    </source>
</evidence>
<comment type="caution">
    <text evidence="3">The sequence shown here is derived from an EMBL/GenBank/DDBJ whole genome shotgun (WGS) entry which is preliminary data.</text>
</comment>
<keyword evidence="1" id="KW-0175">Coiled coil</keyword>
<dbReference type="Proteomes" id="UP000886595">
    <property type="component" value="Unassembled WGS sequence"/>
</dbReference>
<feature type="coiled-coil region" evidence="1">
    <location>
        <begin position="169"/>
        <end position="228"/>
    </location>
</feature>
<organism evidence="3 4">
    <name type="scientific">Brassica carinata</name>
    <name type="common">Ethiopian mustard</name>
    <name type="synonym">Abyssinian cabbage</name>
    <dbReference type="NCBI Taxonomy" id="52824"/>
    <lineage>
        <taxon>Eukaryota</taxon>
        <taxon>Viridiplantae</taxon>
        <taxon>Streptophyta</taxon>
        <taxon>Embryophyta</taxon>
        <taxon>Tracheophyta</taxon>
        <taxon>Spermatophyta</taxon>
        <taxon>Magnoliopsida</taxon>
        <taxon>eudicotyledons</taxon>
        <taxon>Gunneridae</taxon>
        <taxon>Pentapetalae</taxon>
        <taxon>rosids</taxon>
        <taxon>malvids</taxon>
        <taxon>Brassicales</taxon>
        <taxon>Brassicaceae</taxon>
        <taxon>Brassiceae</taxon>
        <taxon>Brassica</taxon>
    </lineage>
</organism>
<dbReference type="EMBL" id="JAAMPC010000017">
    <property type="protein sequence ID" value="KAG2248182.1"/>
    <property type="molecule type" value="Genomic_DNA"/>
</dbReference>